<sequence>MVVFAATFFVFSISMSKKTIGKAVAVKEVETAKHREIRVLLARVGNVSDQCVNPGSRKLKEGAVSVGLISQSHKRGRVDMVSVVEVMVVVEAVSKVDIEVPVVQTAGGYHSFPVCLVDQGSLLLIGYKSVEGTFHLVKLYSGKLGIFQNKRHHVQHERSFV</sequence>
<keyword evidence="2" id="KW-1185">Reference proteome</keyword>
<accession>A0A9P8SXH8</accession>
<dbReference type="AlphaFoldDB" id="A0A9P8SXH8"/>
<protein>
    <submittedName>
        <fullName evidence="1">Uncharacterized protein</fullName>
    </submittedName>
</protein>
<evidence type="ECO:0000313" key="2">
    <source>
        <dbReference type="Proteomes" id="UP000788993"/>
    </source>
</evidence>
<name>A0A9P8SXH8_9ASCO</name>
<proteinExistence type="predicted"/>
<dbReference type="EMBL" id="JAEUBD010001571">
    <property type="protein sequence ID" value="KAH3658756.1"/>
    <property type="molecule type" value="Genomic_DNA"/>
</dbReference>
<reference evidence="1" key="2">
    <citation type="submission" date="2021-01" db="EMBL/GenBank/DDBJ databases">
        <authorList>
            <person name="Schikora-Tamarit M.A."/>
        </authorList>
    </citation>
    <scope>NUCLEOTIDE SEQUENCE</scope>
    <source>
        <strain evidence="1">NCAIM Y.01608</strain>
    </source>
</reference>
<dbReference type="Proteomes" id="UP000788993">
    <property type="component" value="Unassembled WGS sequence"/>
</dbReference>
<evidence type="ECO:0000313" key="1">
    <source>
        <dbReference type="EMBL" id="KAH3658756.1"/>
    </source>
</evidence>
<gene>
    <name evidence="1" type="ORF">OGATHE_006481</name>
</gene>
<reference evidence="1" key="1">
    <citation type="journal article" date="2021" name="Open Biol.">
        <title>Shared evolutionary footprints suggest mitochondrial oxidative damage underlies multiple complex I losses in fungi.</title>
        <authorList>
            <person name="Schikora-Tamarit M.A."/>
            <person name="Marcet-Houben M."/>
            <person name="Nosek J."/>
            <person name="Gabaldon T."/>
        </authorList>
    </citation>
    <scope>NUCLEOTIDE SEQUENCE</scope>
    <source>
        <strain evidence="1">NCAIM Y.01608</strain>
    </source>
</reference>
<organism evidence="1 2">
    <name type="scientific">Ogataea polymorpha</name>
    <dbReference type="NCBI Taxonomy" id="460523"/>
    <lineage>
        <taxon>Eukaryota</taxon>
        <taxon>Fungi</taxon>
        <taxon>Dikarya</taxon>
        <taxon>Ascomycota</taxon>
        <taxon>Saccharomycotina</taxon>
        <taxon>Pichiomycetes</taxon>
        <taxon>Pichiales</taxon>
        <taxon>Pichiaceae</taxon>
        <taxon>Ogataea</taxon>
    </lineage>
</organism>
<comment type="caution">
    <text evidence="1">The sequence shown here is derived from an EMBL/GenBank/DDBJ whole genome shotgun (WGS) entry which is preliminary data.</text>
</comment>